<name>A0A7D5V1Q0_9HYPO</name>
<evidence type="ECO:0000313" key="1">
    <source>
        <dbReference type="EMBL" id="QLI72398.1"/>
    </source>
</evidence>
<dbReference type="AlphaFoldDB" id="A0A7D5V1Q0"/>
<dbReference type="KEGG" id="mbrn:90968102"/>
<gene>
    <name evidence="1" type="ORF">G6M90_00g089860</name>
</gene>
<dbReference type="Proteomes" id="UP000510686">
    <property type="component" value="Chromosome 5"/>
</dbReference>
<reference evidence="1 2" key="1">
    <citation type="submission" date="2020-07" db="EMBL/GenBank/DDBJ databases">
        <title>Telomere length de novo assembly of all 7 chromosomes of the fungus, Metarhizium brunneum, using a novel assembly pipeline.</title>
        <authorList>
            <person name="Saud z."/>
            <person name="Kortsinoglou A."/>
            <person name="Kouvelis V.N."/>
            <person name="Butt T.M."/>
        </authorList>
    </citation>
    <scope>NUCLEOTIDE SEQUENCE [LARGE SCALE GENOMIC DNA]</scope>
    <source>
        <strain evidence="1 2">4556</strain>
    </source>
</reference>
<accession>A0A7D5V1Q0</accession>
<dbReference type="RefSeq" id="XP_065987462.1">
    <property type="nucleotide sequence ID" value="XM_066131363.1"/>
</dbReference>
<evidence type="ECO:0000313" key="2">
    <source>
        <dbReference type="Proteomes" id="UP000510686"/>
    </source>
</evidence>
<keyword evidence="2" id="KW-1185">Reference proteome</keyword>
<sequence>MVDEEEEVEPECAKDELELGLLAVQEVDVILFRLIAEVSGVSELESLLVLNSLESKVQDSCVDVWSLVDIVQRPISSEQSVVGVFGLSDGK</sequence>
<organism evidence="1 2">
    <name type="scientific">Metarhizium brunneum</name>
    <dbReference type="NCBI Taxonomy" id="500148"/>
    <lineage>
        <taxon>Eukaryota</taxon>
        <taxon>Fungi</taxon>
        <taxon>Dikarya</taxon>
        <taxon>Ascomycota</taxon>
        <taxon>Pezizomycotina</taxon>
        <taxon>Sordariomycetes</taxon>
        <taxon>Hypocreomycetidae</taxon>
        <taxon>Hypocreales</taxon>
        <taxon>Clavicipitaceae</taxon>
        <taxon>Metarhizium</taxon>
    </lineage>
</organism>
<proteinExistence type="predicted"/>
<dbReference type="EMBL" id="CP058936">
    <property type="protein sequence ID" value="QLI72398.1"/>
    <property type="molecule type" value="Genomic_DNA"/>
</dbReference>
<dbReference type="GeneID" id="90968102"/>
<protein>
    <submittedName>
        <fullName evidence="1">Uncharacterized protein</fullName>
    </submittedName>
</protein>